<dbReference type="SUPFAM" id="SSF49265">
    <property type="entry name" value="Fibronectin type III"/>
    <property type="match status" value="1"/>
</dbReference>
<dbReference type="InterPro" id="IPR003343">
    <property type="entry name" value="Big_2"/>
</dbReference>
<dbReference type="Pfam" id="PF00703">
    <property type="entry name" value="Glyco_hydro_2"/>
    <property type="match status" value="1"/>
</dbReference>
<feature type="domain" description="PA14" evidence="7">
    <location>
        <begin position="37"/>
        <end position="186"/>
    </location>
</feature>
<dbReference type="Gene3D" id="2.60.120.560">
    <property type="entry name" value="Exo-inulinase, domain 1"/>
    <property type="match status" value="3"/>
</dbReference>
<dbReference type="Gene3D" id="2.60.40.1080">
    <property type="match status" value="1"/>
</dbReference>
<dbReference type="PANTHER" id="PTHR42732:SF2">
    <property type="entry name" value="BETA-MANNOSIDASE"/>
    <property type="match status" value="1"/>
</dbReference>
<sequence>MKHRVFSALLVVVLILNTIMAPQVVNAQEDKTMVESVTEPGLRAEYYRLDVADLTLEEKTNEKTEGNINYPLGNNNLATVLKEQAGQSNHVGIRWSGKLVVPETGYYTFYTFTDDGSKLWIDGNVIIDYWKVSWEEEQTSEKIYLEQGEEYDFRFDYMQYTGGQCATLSWSNDVSISTKTIIPQEAFYQPDPVVVEPEPLKTEYNGLQGEYYRLAPSGTTGKMDVIAFGELMTTCVDDNIYYNSMENILLEQTGVKDKAGVRWTANLVAPADGYYTFHVYSDNGIKISLDGKQILSWWKNEWDKWQQSSEVYLNAGEAYPFKFDYFEWDGGSHVELLWSMKANKGDATGEKEKIPDEVFYLPNTYKGAIVNSIDTTGAVLNIDDGLSGTMDILGAGFSEENDIKVEVISSSGSVLVNRVMLTVKEITENRITVEVPDNLRIGRYRLKVSSGNVTVKTKGAEGIFSVITNNKTYSDRPEFPNPEWSRKDGSGADDNWLSLNGLWNFEFDPAEVGQAENWYSVEKEFSREINVPFCWESPYSGITDTSYRGQAWYQKEITLNRRDWEGKQVILKFGAVDWKCKLWVNGQEVGVHEGGYTAFEMDISKYINLDATNIITLWVEDKSSYGDNSYPALVGKQGWNAPCGYTHTSGIWQSVYLEGRKSKTTIEYAHANPDIDNRTVQFNLKINNAENEEFTVEYDFKSILYDQELEKDIETGSVFRGEQTINIKADGSVVALDPIHIENQKLWDYNEPNLYEGTFILKNSAGIVLDKVSTYFGQRKISTGYYTDKVGAKYIYLNNQPVYLSGLLDQGFWQEGVYTAPSEAALKFDIQKMRSLGFNMIRKHLKIEDPLQYYWADKLGMFIWQDMPHATAMCPTREGADAPGRDCYEYALESMVNKNYNHPSIIAIMLFNETWGLQEAYFNNKQEVKARDGLNTLEWVRAMYDKVKGINPNILVEDMSPCNFDHIQPSDLNTWHMYPKGYASSKDFVDRFVTNTFEGSNYNYKFGYKNDGDPFLNSEYGGVAAYDGDWDVSWCFKYQTDIQRQYDKLSGFVYTEPYDIEYERNGVLTYDRRVKVFGYEEIAYGGDMSIKDLLQEEYIGLDVDPAKVMKPGAIYTAPVITMRWSPENLTGQHSVKWRFDGTDVYGNNITTNLSGSFNIDFKPYTRESNTIKFKLPGEECVGTITVWIEDETGKSIAKNFVNVIVSDNKSLTGIESVDEDTLVLRSEVKENEVKSAGKLNFTYTLPSEFDITRLNSLRIIAEASSLKGATLNNSANAQTTIGSELPSDVTVSINGIEVETVGLKDNPRDIRGTLTLPKGLNGGSSAGNYGYLINLNAAKDQVKAIQNTLVSNNQLVVTYEVKENAANPNGVRIYGDNEGRYAVNPTIILNPQDNYVKDITVNNETKEIMVMENNNYSVEGQLTDRTGIIARYTGTNGYYVHLEDNGTKLVLSTLDGTELGRKEEIAMGSHYVKVTLFDDHIKVFTDNDPEPVIDIYDYSKFTGNVAVKALTNTTFEEIVISPETYKKNDTIVKGQADIQFVDHFNTEDTFTRRYEPMGDDIKTSTKNGMLELTANLGDKVILREIEAQDLVLEADVSVTSTIYDGNIGFVFRGTEWSVGSDGAKGYYAGYGIDGENGFINLGRMDGGSWKQLGRVTIGKESYGTIHRLKVAAIGSRICVYLDDETTPRIDVYDSYYNSGGIALRGFKATGGFDNVVVSTAPRYQSDFEKDRLDEWQTLGDWRIENGSLTGAASGSAILVGNGSWNDYQVSSNITLKEGAIPGIAVRAELKDDKFTGYKAVLDQTKNKVQLLLSQQGKEDKLLASKSYDLQVDNSYDVTVRTINSDLYVLIDGKRVIHMEDNSLSQGKAGFISNGGSGVFDNIIVTEKFLYEEDFAEGSLNGWNIIEGDFSVNDNTLFIPEGKGLKMVDGYATWDNYVLSAKIKLSATKNVKSNAGFVFRASDFTTGADNLRGFVAGVNYNSNLSDIEGASGVELGDLHYGWRQIKNQKQVMENNRWYELEVKVNGNKITVSLDGTLCYEVEDNAYKYGMFGLRNYQTDAYMKDLKVVPFDLYGIIEEDPEEDDIEKPSAPTDIIVTDITETSATVRWKESTDNVGVIGYEVSVTGDYPNQVVSGAGIGLNNSIDVISGSSITLNNYTEVVSGSSIYLNNLLEGTGYTVSIKALDEAGNQSDPGIAEFTTKRAEEPVDTEQPSTPDNLLVFDITKTTARISWDESTDNVGVAGYEVSLDKDGWSQVVTANTVSLNNLRQGTEYTVTIVALDGAGNRSAAGSISFVTQKDNPTNPGNGSGSDPQDNNNSNVPKSIIYEDTNLRAVTTAMIKWKDGIRIIEIESMVTDKQRGVIFNLKVTLDMDGRVLSSESNITCSISDSKAEKNKTLLGINIAEQVLDRTIEQQNQLLGEFSTISIKDIPIDLTIKITKKEIMEIIQKRDIKNIILDIQLPENETLPIKNLILDKEIINALNQANSVFVISIKDIKGRELYSWNLDGAKLDDKDIARSDLNLILQLGLARSLPENKNTLLSVLKKDKNNSINNSLVLSFSTTDDLIGFSKLRINVASDSLKAGSKLYLYAFNEKSKKLEEQTNNSYIIDKDGFITIQIKKGGDYVLLLKRPSNTITTTLLSKVKMSVDNVSASKKTLYLRSKKEKTATIKITLPGTLLKVNKFSKTIKDGWKEEVKITFTSSNKSVAAVSSKGVITGKKKGKATITTNILLRNGSKKTYKTIITVK</sequence>
<evidence type="ECO:0000313" key="9">
    <source>
        <dbReference type="Proteomes" id="UP000273083"/>
    </source>
</evidence>
<dbReference type="PROSITE" id="PS50853">
    <property type="entry name" value="FN3"/>
    <property type="match status" value="2"/>
</dbReference>
<organism evidence="8 9">
    <name type="scientific">Mobilisporobacter senegalensis</name>
    <dbReference type="NCBI Taxonomy" id="1329262"/>
    <lineage>
        <taxon>Bacteria</taxon>
        <taxon>Bacillati</taxon>
        <taxon>Bacillota</taxon>
        <taxon>Clostridia</taxon>
        <taxon>Lachnospirales</taxon>
        <taxon>Lachnospiraceae</taxon>
        <taxon>Mobilisporobacter</taxon>
    </lineage>
</organism>
<feature type="signal peptide" evidence="5">
    <location>
        <begin position="1"/>
        <end position="27"/>
    </location>
</feature>
<dbReference type="SUPFAM" id="SSF51445">
    <property type="entry name" value="(Trans)glycosidases"/>
    <property type="match status" value="1"/>
</dbReference>
<evidence type="ECO:0000259" key="6">
    <source>
        <dbReference type="PROSITE" id="PS50853"/>
    </source>
</evidence>
<dbReference type="InterPro" id="IPR008964">
    <property type="entry name" value="Invasin/intimin_cell_adhesion"/>
</dbReference>
<keyword evidence="2 8" id="KW-0378">Hydrolase</keyword>
<dbReference type="InterPro" id="IPR006102">
    <property type="entry name" value="Ig-like_GH2"/>
</dbReference>
<evidence type="ECO:0000256" key="3">
    <source>
        <dbReference type="ARBA" id="ARBA00023295"/>
    </source>
</evidence>
<dbReference type="Gene3D" id="2.60.40.10">
    <property type="entry name" value="Immunoglobulins"/>
    <property type="match status" value="3"/>
</dbReference>
<feature type="region of interest" description="Disordered" evidence="4">
    <location>
        <begin position="2294"/>
        <end position="2320"/>
    </location>
</feature>
<dbReference type="Gene3D" id="3.90.182.10">
    <property type="entry name" value="Toxin - Anthrax Protective Antigen,domain 1"/>
    <property type="match status" value="2"/>
</dbReference>
<keyword evidence="5" id="KW-0732">Signal</keyword>
<dbReference type="InterPro" id="IPR017853">
    <property type="entry name" value="GH"/>
</dbReference>
<dbReference type="CDD" id="cd00063">
    <property type="entry name" value="FN3"/>
    <property type="match status" value="2"/>
</dbReference>
<evidence type="ECO:0000313" key="8">
    <source>
        <dbReference type="EMBL" id="ROR27510.1"/>
    </source>
</evidence>
<dbReference type="InterPro" id="IPR037524">
    <property type="entry name" value="PA14/GLEYA"/>
</dbReference>
<dbReference type="InterPro" id="IPR051913">
    <property type="entry name" value="GH2_Domain-Containing"/>
</dbReference>
<dbReference type="Pfam" id="PF02836">
    <property type="entry name" value="Glyco_hydro_2_C"/>
    <property type="match status" value="1"/>
</dbReference>
<gene>
    <name evidence="8" type="ORF">EDD66_106208</name>
</gene>
<dbReference type="RefSeq" id="WP_123609750.1">
    <property type="nucleotide sequence ID" value="NZ_RJVG01000006.1"/>
</dbReference>
<feature type="domain" description="PA14" evidence="7">
    <location>
        <begin position="202"/>
        <end position="358"/>
    </location>
</feature>
<dbReference type="InterPro" id="IPR008979">
    <property type="entry name" value="Galactose-bd-like_sf"/>
</dbReference>
<evidence type="ECO:0000256" key="2">
    <source>
        <dbReference type="ARBA" id="ARBA00022801"/>
    </source>
</evidence>
<dbReference type="Gene3D" id="3.20.20.80">
    <property type="entry name" value="Glycosidases"/>
    <property type="match status" value="1"/>
</dbReference>
<dbReference type="SUPFAM" id="SSF49785">
    <property type="entry name" value="Galactose-binding domain-like"/>
    <property type="match status" value="1"/>
</dbReference>
<dbReference type="PANTHER" id="PTHR42732">
    <property type="entry name" value="BETA-GALACTOSIDASE"/>
    <property type="match status" value="1"/>
</dbReference>
<evidence type="ECO:0000256" key="4">
    <source>
        <dbReference type="SAM" id="MobiDB-lite"/>
    </source>
</evidence>
<feature type="domain" description="Fibronectin type-III" evidence="6">
    <location>
        <begin position="2089"/>
        <end position="2205"/>
    </location>
</feature>
<dbReference type="SUPFAM" id="SSF49303">
    <property type="entry name" value="beta-Galactosidase/glucuronidase domain"/>
    <property type="match status" value="1"/>
</dbReference>
<dbReference type="InterPro" id="IPR003961">
    <property type="entry name" value="FN3_dom"/>
</dbReference>
<comment type="similarity">
    <text evidence="1">Belongs to the glycosyl hydrolase 2 family.</text>
</comment>
<evidence type="ECO:0000256" key="5">
    <source>
        <dbReference type="SAM" id="SignalP"/>
    </source>
</evidence>
<dbReference type="Pfam" id="PF02368">
    <property type="entry name" value="Big_2"/>
    <property type="match status" value="1"/>
</dbReference>
<dbReference type="Pfam" id="PF06439">
    <property type="entry name" value="3keto-disac_hyd"/>
    <property type="match status" value="2"/>
</dbReference>
<dbReference type="GO" id="GO:0005975">
    <property type="term" value="P:carbohydrate metabolic process"/>
    <property type="evidence" value="ECO:0007669"/>
    <property type="project" value="InterPro"/>
</dbReference>
<evidence type="ECO:0000259" key="7">
    <source>
        <dbReference type="PROSITE" id="PS51820"/>
    </source>
</evidence>
<dbReference type="Pfam" id="PF02837">
    <property type="entry name" value="Glyco_hydro_2_N"/>
    <property type="match status" value="1"/>
</dbReference>
<dbReference type="SMART" id="SM00060">
    <property type="entry name" value="FN3"/>
    <property type="match status" value="2"/>
</dbReference>
<dbReference type="SMART" id="SM00758">
    <property type="entry name" value="PA14"/>
    <property type="match status" value="2"/>
</dbReference>
<dbReference type="InterPro" id="IPR036116">
    <property type="entry name" value="FN3_sf"/>
</dbReference>
<dbReference type="Pfam" id="PF00041">
    <property type="entry name" value="fn3"/>
    <property type="match status" value="2"/>
</dbReference>
<comment type="caution">
    <text evidence="8">The sequence shown here is derived from an EMBL/GenBank/DDBJ whole genome shotgun (WGS) entry which is preliminary data.</text>
</comment>
<dbReference type="PROSITE" id="PS51820">
    <property type="entry name" value="PA14"/>
    <property type="match status" value="2"/>
</dbReference>
<dbReference type="InterPro" id="IPR013783">
    <property type="entry name" value="Ig-like_fold"/>
</dbReference>
<dbReference type="InterPro" id="IPR036156">
    <property type="entry name" value="Beta-gal/glucu_dom_sf"/>
</dbReference>
<feature type="chain" id="PRO_5018334334" evidence="5">
    <location>
        <begin position="28"/>
        <end position="2745"/>
    </location>
</feature>
<dbReference type="OrthoDB" id="9762066at2"/>
<keyword evidence="9" id="KW-1185">Reference proteome</keyword>
<protein>
    <submittedName>
        <fullName evidence="8">Glycosyl hydrolase family 2</fullName>
    </submittedName>
</protein>
<dbReference type="Pfam" id="PF07691">
    <property type="entry name" value="PA14"/>
    <property type="match status" value="2"/>
</dbReference>
<keyword evidence="3" id="KW-0326">Glycosidase</keyword>
<dbReference type="InterPro" id="IPR011658">
    <property type="entry name" value="PA14_dom"/>
</dbReference>
<evidence type="ECO:0000256" key="1">
    <source>
        <dbReference type="ARBA" id="ARBA00007401"/>
    </source>
</evidence>
<feature type="domain" description="Fibronectin type-III" evidence="6">
    <location>
        <begin position="2213"/>
        <end position="2299"/>
    </location>
</feature>
<proteinExistence type="inferred from homology"/>
<dbReference type="GO" id="GO:0004553">
    <property type="term" value="F:hydrolase activity, hydrolyzing O-glycosyl compounds"/>
    <property type="evidence" value="ECO:0007669"/>
    <property type="project" value="InterPro"/>
</dbReference>
<reference evidence="8 9" key="1">
    <citation type="submission" date="2018-11" db="EMBL/GenBank/DDBJ databases">
        <title>Genomic Encyclopedia of Type Strains, Phase IV (KMG-IV): sequencing the most valuable type-strain genomes for metagenomic binning, comparative biology and taxonomic classification.</title>
        <authorList>
            <person name="Goeker M."/>
        </authorList>
    </citation>
    <scope>NUCLEOTIDE SEQUENCE [LARGE SCALE GENOMIC DNA]</scope>
    <source>
        <strain evidence="8 9">DSM 26537</strain>
    </source>
</reference>
<dbReference type="SUPFAM" id="SSF49373">
    <property type="entry name" value="Invasin/intimin cell-adhesion fragments"/>
    <property type="match status" value="1"/>
</dbReference>
<dbReference type="EMBL" id="RJVG01000006">
    <property type="protein sequence ID" value="ROR27510.1"/>
    <property type="molecule type" value="Genomic_DNA"/>
</dbReference>
<name>A0A3N1XLD4_9FIRM</name>
<dbReference type="InterPro" id="IPR006104">
    <property type="entry name" value="Glyco_hydro_2_N"/>
</dbReference>
<dbReference type="SUPFAM" id="SSF56988">
    <property type="entry name" value="Anthrax protective antigen"/>
    <property type="match status" value="2"/>
</dbReference>
<accession>A0A3N1XLD4</accession>
<dbReference type="InterPro" id="IPR006103">
    <property type="entry name" value="Glyco_hydro_2_cat"/>
</dbReference>
<dbReference type="Proteomes" id="UP000273083">
    <property type="component" value="Unassembled WGS sequence"/>
</dbReference>
<dbReference type="Gene3D" id="2.60.120.260">
    <property type="entry name" value="Galactose-binding domain-like"/>
    <property type="match status" value="1"/>
</dbReference>
<dbReference type="InterPro" id="IPR010496">
    <property type="entry name" value="AL/BT2_dom"/>
</dbReference>